<evidence type="ECO:0000313" key="2">
    <source>
        <dbReference type="EMBL" id="EHI73859.1"/>
    </source>
</evidence>
<dbReference type="InterPro" id="IPR045515">
    <property type="entry name" value="DUF6440"/>
</dbReference>
<evidence type="ECO:0000259" key="1">
    <source>
        <dbReference type="Pfam" id="PF20037"/>
    </source>
</evidence>
<dbReference type="Proteomes" id="UP000004322">
    <property type="component" value="Unassembled WGS sequence"/>
</dbReference>
<reference evidence="2" key="1">
    <citation type="submission" date="2011-07" db="EMBL/GenBank/DDBJ databases">
        <authorList>
            <person name="Stanhope M.J."/>
            <person name="Durkin A.S."/>
            <person name="Hostetler J."/>
            <person name="Kim M."/>
            <person name="Radune D."/>
            <person name="Singh I."/>
            <person name="Town C.D."/>
        </authorList>
    </citation>
    <scope>NUCLEOTIDE SEQUENCE [LARGE SCALE GENOMIC DNA]</scope>
    <source>
        <strain evidence="2">HS-6</strain>
    </source>
</reference>
<gene>
    <name evidence="2" type="ORF">STRCR_1445</name>
</gene>
<accession>G5JNJ0</accession>
<comment type="caution">
    <text evidence="2">The sequence shown here is derived from an EMBL/GenBank/DDBJ whole genome shotgun (WGS) entry which is preliminary data.</text>
</comment>
<evidence type="ECO:0000313" key="3">
    <source>
        <dbReference type="Proteomes" id="UP000004322"/>
    </source>
</evidence>
<protein>
    <recommendedName>
        <fullName evidence="1">DUF6440 domain-containing protein</fullName>
    </recommendedName>
</protein>
<dbReference type="RefSeq" id="WP_004226344.1">
    <property type="nucleotide sequence ID" value="NZ_AEUV02000002.1"/>
</dbReference>
<dbReference type="EMBL" id="AEUV02000002">
    <property type="protein sequence ID" value="EHI73859.1"/>
    <property type="molecule type" value="Genomic_DNA"/>
</dbReference>
<organism evidence="2 3">
    <name type="scientific">Streptococcus criceti HS-6</name>
    <dbReference type="NCBI Taxonomy" id="873449"/>
    <lineage>
        <taxon>Bacteria</taxon>
        <taxon>Bacillati</taxon>
        <taxon>Bacillota</taxon>
        <taxon>Bacilli</taxon>
        <taxon>Lactobacillales</taxon>
        <taxon>Streptococcaceae</taxon>
        <taxon>Streptococcus</taxon>
    </lineage>
</organism>
<feature type="domain" description="DUF6440" evidence="1">
    <location>
        <begin position="8"/>
        <end position="59"/>
    </location>
</feature>
<sequence length="68" mass="7491">MKSSKDKRFKKIFSERAAMNNITEIWIDCKTGVNYLWHGASSGGGLTPLLDKDGQPVVTLVEDGDSAY</sequence>
<keyword evidence="3" id="KW-1185">Reference proteome</keyword>
<name>G5JNJ0_STRCG</name>
<dbReference type="eggNOG" id="ENOG5033CYY">
    <property type="taxonomic scope" value="Bacteria"/>
</dbReference>
<dbReference type="AlphaFoldDB" id="G5JNJ0"/>
<dbReference type="STRING" id="873449.STRCR_1445"/>
<proteinExistence type="predicted"/>
<dbReference type="OrthoDB" id="9135364at2"/>
<dbReference type="Pfam" id="PF20037">
    <property type="entry name" value="DUF6440"/>
    <property type="match status" value="1"/>
</dbReference>